<dbReference type="EMBL" id="JAGDFL010000018">
    <property type="protein sequence ID" value="KAG7401110.1"/>
    <property type="molecule type" value="Genomic_DNA"/>
</dbReference>
<accession>A0A8T1XCK3</accession>
<keyword evidence="3" id="KW-1185">Reference proteome</keyword>
<sequence>MGPMIPWRFLSVCALLVAAVASSWSPIVALRPRHLLAFYPLTADYKDYAPFGTEGYGQDGVARGLNAEDVDHVNGTRLLVGSGLELPLNTHRHAFPRLTLGGWNGSAVGRALCVERGRWTVGTLEAAAVATDAWTFVAVVFSDKSTGIYVDGVWTETESETGSIASQKLVLGAATSQSFGGLSGRVKSVFAFDVALSPDELAYLMAAKMSRPLPVAAGSWGYALGLQHSYHQAYFAIPTDGISADEATRIMFWIAPNLEANSQVPFCLWQLAGTAESETLTVWSSYDDSSGKHFLRVKSADADLLFPDAILSTTSHWQRLIIMWDPDGLQVAINDQLVVRLI</sequence>
<dbReference type="Pfam" id="PF13385">
    <property type="entry name" value="Laminin_G_3"/>
    <property type="match status" value="1"/>
</dbReference>
<dbReference type="OrthoDB" id="124527at2759"/>
<reference evidence="2" key="1">
    <citation type="submission" date="2021-02" db="EMBL/GenBank/DDBJ databases">
        <authorList>
            <person name="Palmer J.M."/>
        </authorList>
    </citation>
    <scope>NUCLEOTIDE SEQUENCE</scope>
    <source>
        <strain evidence="2">SCRP23</strain>
    </source>
</reference>
<evidence type="ECO:0000313" key="3">
    <source>
        <dbReference type="Proteomes" id="UP000693981"/>
    </source>
</evidence>
<comment type="caution">
    <text evidence="2">The sequence shown here is derived from an EMBL/GenBank/DDBJ whole genome shotgun (WGS) entry which is preliminary data.</text>
</comment>
<proteinExistence type="predicted"/>
<dbReference type="AlphaFoldDB" id="A0A8T1XCK3"/>
<organism evidence="2 3">
    <name type="scientific">Phytophthora boehmeriae</name>
    <dbReference type="NCBI Taxonomy" id="109152"/>
    <lineage>
        <taxon>Eukaryota</taxon>
        <taxon>Sar</taxon>
        <taxon>Stramenopiles</taxon>
        <taxon>Oomycota</taxon>
        <taxon>Peronosporomycetes</taxon>
        <taxon>Peronosporales</taxon>
        <taxon>Peronosporaceae</taxon>
        <taxon>Phytophthora</taxon>
    </lineage>
</organism>
<feature type="signal peptide" evidence="1">
    <location>
        <begin position="1"/>
        <end position="22"/>
    </location>
</feature>
<evidence type="ECO:0000256" key="1">
    <source>
        <dbReference type="SAM" id="SignalP"/>
    </source>
</evidence>
<dbReference type="Proteomes" id="UP000693981">
    <property type="component" value="Unassembled WGS sequence"/>
</dbReference>
<evidence type="ECO:0000313" key="2">
    <source>
        <dbReference type="EMBL" id="KAG7401110.1"/>
    </source>
</evidence>
<protein>
    <recommendedName>
        <fullName evidence="4">LamG-like jellyroll fold domain-containing protein</fullName>
    </recommendedName>
</protein>
<feature type="chain" id="PRO_5035732214" description="LamG-like jellyroll fold domain-containing protein" evidence="1">
    <location>
        <begin position="23"/>
        <end position="342"/>
    </location>
</feature>
<gene>
    <name evidence="2" type="ORF">PHYBOEH_002993</name>
</gene>
<name>A0A8T1XCK3_9STRA</name>
<keyword evidence="1" id="KW-0732">Signal</keyword>
<evidence type="ECO:0008006" key="4">
    <source>
        <dbReference type="Google" id="ProtNLM"/>
    </source>
</evidence>